<dbReference type="EMBL" id="WJXW01000001">
    <property type="protein sequence ID" value="KAF9741153.1"/>
    <property type="molecule type" value="Genomic_DNA"/>
</dbReference>
<name>A0A9P6GTB7_9PLEO</name>
<dbReference type="AlphaFoldDB" id="A0A9P6GTB7"/>
<accession>A0A9P6GTB7</accession>
<dbReference type="OrthoDB" id="3783760at2759"/>
<feature type="chain" id="PRO_5040250978" evidence="1">
    <location>
        <begin position="18"/>
        <end position="153"/>
    </location>
</feature>
<organism evidence="2 3">
    <name type="scientific">Paraphaeosphaeria minitans</name>
    <dbReference type="NCBI Taxonomy" id="565426"/>
    <lineage>
        <taxon>Eukaryota</taxon>
        <taxon>Fungi</taxon>
        <taxon>Dikarya</taxon>
        <taxon>Ascomycota</taxon>
        <taxon>Pezizomycotina</taxon>
        <taxon>Dothideomycetes</taxon>
        <taxon>Pleosporomycetidae</taxon>
        <taxon>Pleosporales</taxon>
        <taxon>Massarineae</taxon>
        <taxon>Didymosphaeriaceae</taxon>
        <taxon>Paraphaeosphaeria</taxon>
    </lineage>
</organism>
<gene>
    <name evidence="2" type="ORF">PMIN01_00692</name>
</gene>
<feature type="signal peptide" evidence="1">
    <location>
        <begin position="1"/>
        <end position="17"/>
    </location>
</feature>
<keyword evidence="3" id="KW-1185">Reference proteome</keyword>
<keyword evidence="1" id="KW-0732">Signal</keyword>
<dbReference type="Proteomes" id="UP000756921">
    <property type="component" value="Unassembled WGS sequence"/>
</dbReference>
<evidence type="ECO:0000313" key="3">
    <source>
        <dbReference type="Proteomes" id="UP000756921"/>
    </source>
</evidence>
<proteinExistence type="predicted"/>
<sequence>MRLSTPTLALFCALTTAAPLASKHNIYLGTCARPHSCLLIICDDPDPITAAAYYASGASTTARPTEITTISDPAAAWEGVSRSGRLTVGTLTSAIDKGAKGVVKGEIAGSAKIGSEEYVCFKDGATKFVVQGWDDWSAQRVSCTADYWCASTS</sequence>
<comment type="caution">
    <text evidence="2">The sequence shown here is derived from an EMBL/GenBank/DDBJ whole genome shotgun (WGS) entry which is preliminary data.</text>
</comment>
<protein>
    <submittedName>
        <fullName evidence="2">Uncharacterized protein</fullName>
    </submittedName>
</protein>
<evidence type="ECO:0000256" key="1">
    <source>
        <dbReference type="SAM" id="SignalP"/>
    </source>
</evidence>
<reference evidence="2" key="1">
    <citation type="journal article" date="2020" name="Mol. Plant Microbe Interact.">
        <title>Genome Sequence of the Biocontrol Agent Coniothyrium minitans strain Conio (IMI 134523).</title>
        <authorList>
            <person name="Patel D."/>
            <person name="Shittu T.A."/>
            <person name="Baroncelli R."/>
            <person name="Muthumeenakshi S."/>
            <person name="Osborne T.H."/>
            <person name="Janganan T.K."/>
            <person name="Sreenivasaprasad S."/>
        </authorList>
    </citation>
    <scope>NUCLEOTIDE SEQUENCE</scope>
    <source>
        <strain evidence="2">Conio</strain>
    </source>
</reference>
<evidence type="ECO:0000313" key="2">
    <source>
        <dbReference type="EMBL" id="KAF9741153.1"/>
    </source>
</evidence>